<reference evidence="2 3" key="1">
    <citation type="journal article" date="2014" name="Int. J. Syst. Evol. Microbiol.">
        <title>Complete genome sequence of Corynebacterium casei LMG S-19264T (=DSM 44701T), isolated from a smear-ripened cheese.</title>
        <authorList>
            <consortium name="US DOE Joint Genome Institute (JGI-PGF)"/>
            <person name="Walter F."/>
            <person name="Albersmeier A."/>
            <person name="Kalinowski J."/>
            <person name="Ruckert C."/>
        </authorList>
    </citation>
    <scope>NUCLEOTIDE SEQUENCE [LARGE SCALE GENOMIC DNA]</scope>
    <source>
        <strain evidence="2 3">KCTC 12866</strain>
    </source>
</reference>
<proteinExistence type="predicted"/>
<evidence type="ECO:0000313" key="3">
    <source>
        <dbReference type="Proteomes" id="UP000598271"/>
    </source>
</evidence>
<feature type="transmembrane region" description="Helical" evidence="1">
    <location>
        <begin position="139"/>
        <end position="163"/>
    </location>
</feature>
<accession>A0A8J3GB20</accession>
<comment type="caution">
    <text evidence="2">The sequence shown here is derived from an EMBL/GenBank/DDBJ whole genome shotgun (WGS) entry which is preliminary data.</text>
</comment>
<dbReference type="InterPro" id="IPR025250">
    <property type="entry name" value="DUF4199"/>
</dbReference>
<feature type="transmembrane region" description="Helical" evidence="1">
    <location>
        <begin position="12"/>
        <end position="32"/>
    </location>
</feature>
<keyword evidence="1" id="KW-1133">Transmembrane helix</keyword>
<keyword evidence="1" id="KW-0812">Transmembrane</keyword>
<dbReference type="Pfam" id="PF13858">
    <property type="entry name" value="DUF4199"/>
    <property type="match status" value="1"/>
</dbReference>
<dbReference type="EMBL" id="BMXF01000002">
    <property type="protein sequence ID" value="GHB73995.1"/>
    <property type="molecule type" value="Genomic_DNA"/>
</dbReference>
<feature type="transmembrane region" description="Helical" evidence="1">
    <location>
        <begin position="38"/>
        <end position="56"/>
    </location>
</feature>
<dbReference type="Proteomes" id="UP000598271">
    <property type="component" value="Unassembled WGS sequence"/>
</dbReference>
<sequence length="171" mass="18766">MQEQPSVARVALKFGVIIGIAVIVYSTILTIAELNQNQGLSSISFLILAAGMVFAMREFRTQNDGFMSYGQGLGIGSLMSTIVGLLSSTFSIFYTQFIDPNVMERAMDKAREDMESRGMSDAQIDAGIEMAQKFQTPGIMFLMGIVIFLVVGFIIALIVSAIMRRNKPVFE</sequence>
<name>A0A8J3GB20_9BACT</name>
<keyword evidence="1" id="KW-0472">Membrane</keyword>
<protein>
    <recommendedName>
        <fullName evidence="4">DUF4199 domain-containing protein</fullName>
    </recommendedName>
</protein>
<gene>
    <name evidence="2" type="ORF">GCM10007390_30310</name>
</gene>
<evidence type="ECO:0000313" key="2">
    <source>
        <dbReference type="EMBL" id="GHB73995.1"/>
    </source>
</evidence>
<evidence type="ECO:0008006" key="4">
    <source>
        <dbReference type="Google" id="ProtNLM"/>
    </source>
</evidence>
<dbReference type="AlphaFoldDB" id="A0A8J3GB20"/>
<dbReference type="RefSeq" id="WP_189565307.1">
    <property type="nucleotide sequence ID" value="NZ_BMXF01000002.1"/>
</dbReference>
<keyword evidence="3" id="KW-1185">Reference proteome</keyword>
<evidence type="ECO:0000256" key="1">
    <source>
        <dbReference type="SAM" id="Phobius"/>
    </source>
</evidence>
<feature type="transmembrane region" description="Helical" evidence="1">
    <location>
        <begin position="77"/>
        <end position="97"/>
    </location>
</feature>
<organism evidence="2 3">
    <name type="scientific">Persicitalea jodogahamensis</name>
    <dbReference type="NCBI Taxonomy" id="402147"/>
    <lineage>
        <taxon>Bacteria</taxon>
        <taxon>Pseudomonadati</taxon>
        <taxon>Bacteroidota</taxon>
        <taxon>Cytophagia</taxon>
        <taxon>Cytophagales</taxon>
        <taxon>Spirosomataceae</taxon>
        <taxon>Persicitalea</taxon>
    </lineage>
</organism>